<evidence type="ECO:0000313" key="5">
    <source>
        <dbReference type="EMBL" id="KUF20468.1"/>
    </source>
</evidence>
<evidence type="ECO:0000256" key="2">
    <source>
        <dbReference type="ARBA" id="ARBA00023125"/>
    </source>
</evidence>
<keyword evidence="6" id="KW-1185">Reference proteome</keyword>
<keyword evidence="1" id="KW-0805">Transcription regulation</keyword>
<proteinExistence type="predicted"/>
<protein>
    <submittedName>
        <fullName evidence="5">Helix-turn-helix transcriptional regulator</fullName>
    </submittedName>
</protein>
<dbReference type="Gene3D" id="1.10.10.10">
    <property type="entry name" value="Winged helix-like DNA-binding domain superfamily/Winged helix DNA-binding domain"/>
    <property type="match status" value="1"/>
</dbReference>
<evidence type="ECO:0000313" key="6">
    <source>
        <dbReference type="Proteomes" id="UP000054804"/>
    </source>
</evidence>
<dbReference type="OrthoDB" id="4309410at2"/>
<organism evidence="5 6">
    <name type="scientific">Streptomyces silvensis</name>
    <dbReference type="NCBI Taxonomy" id="1765722"/>
    <lineage>
        <taxon>Bacteria</taxon>
        <taxon>Bacillati</taxon>
        <taxon>Actinomycetota</taxon>
        <taxon>Actinomycetes</taxon>
        <taxon>Kitasatosporales</taxon>
        <taxon>Streptomycetaceae</taxon>
        <taxon>Streptomyces</taxon>
    </lineage>
</organism>
<dbReference type="InterPro" id="IPR016032">
    <property type="entry name" value="Sig_transdc_resp-reg_C-effctor"/>
</dbReference>
<dbReference type="GO" id="GO:0006355">
    <property type="term" value="P:regulation of DNA-templated transcription"/>
    <property type="evidence" value="ECO:0007669"/>
    <property type="project" value="InterPro"/>
</dbReference>
<dbReference type="STRING" id="1765722.AT728_40495"/>
<sequence>MFSLVNSVVKQEVRRTVQQTAENVPPTQRVSVSIHASDPISRAGVLSQLRQYPEIVLADHARKDRGQVALLLAGTVDDAILTHLRGLVHTDGVRVVLVVDRMREADLLDVAGCGVTSIVWRREATPARLLRAVLAAHRGDGDLPGDLLGTLLARMGRLRGDTPDPAGIAAVGMAPREVDILRLVADGLDTAEIAVKLAYSERTVKNALHNLSSRLQLRNRAHAVAYALRAGYI</sequence>
<dbReference type="SUPFAM" id="SSF46894">
    <property type="entry name" value="C-terminal effector domain of the bipartite response regulators"/>
    <property type="match status" value="1"/>
</dbReference>
<dbReference type="Pfam" id="PF00196">
    <property type="entry name" value="GerE"/>
    <property type="match status" value="1"/>
</dbReference>
<comment type="caution">
    <text evidence="5">The sequence shown here is derived from an EMBL/GenBank/DDBJ whole genome shotgun (WGS) entry which is preliminary data.</text>
</comment>
<dbReference type="SMART" id="SM00421">
    <property type="entry name" value="HTH_LUXR"/>
    <property type="match status" value="1"/>
</dbReference>
<dbReference type="CDD" id="cd06170">
    <property type="entry name" value="LuxR_C_like"/>
    <property type="match status" value="1"/>
</dbReference>
<dbReference type="Proteomes" id="UP000054804">
    <property type="component" value="Unassembled WGS sequence"/>
</dbReference>
<evidence type="ECO:0000259" key="4">
    <source>
        <dbReference type="PROSITE" id="PS50043"/>
    </source>
</evidence>
<keyword evidence="2" id="KW-0238">DNA-binding</keyword>
<dbReference type="InterPro" id="IPR000792">
    <property type="entry name" value="Tscrpt_reg_LuxR_C"/>
</dbReference>
<dbReference type="GO" id="GO:0003677">
    <property type="term" value="F:DNA binding"/>
    <property type="evidence" value="ECO:0007669"/>
    <property type="project" value="UniProtKB-KW"/>
</dbReference>
<dbReference type="PRINTS" id="PR00038">
    <property type="entry name" value="HTHLUXR"/>
</dbReference>
<dbReference type="InterPro" id="IPR036388">
    <property type="entry name" value="WH-like_DNA-bd_sf"/>
</dbReference>
<dbReference type="PROSITE" id="PS50043">
    <property type="entry name" value="HTH_LUXR_2"/>
    <property type="match status" value="1"/>
</dbReference>
<dbReference type="PANTHER" id="PTHR44688">
    <property type="entry name" value="DNA-BINDING TRANSCRIPTIONAL ACTIVATOR DEVR_DOSR"/>
    <property type="match status" value="1"/>
</dbReference>
<evidence type="ECO:0000256" key="3">
    <source>
        <dbReference type="ARBA" id="ARBA00023163"/>
    </source>
</evidence>
<dbReference type="EMBL" id="LOCL01000003">
    <property type="protein sequence ID" value="KUF20468.1"/>
    <property type="molecule type" value="Genomic_DNA"/>
</dbReference>
<evidence type="ECO:0000256" key="1">
    <source>
        <dbReference type="ARBA" id="ARBA00023015"/>
    </source>
</evidence>
<dbReference type="PROSITE" id="PS00622">
    <property type="entry name" value="HTH_LUXR_1"/>
    <property type="match status" value="1"/>
</dbReference>
<feature type="domain" description="HTH luxR-type" evidence="4">
    <location>
        <begin position="166"/>
        <end position="231"/>
    </location>
</feature>
<keyword evidence="3" id="KW-0804">Transcription</keyword>
<accession>A0A0W7XCT8</accession>
<dbReference type="AlphaFoldDB" id="A0A0W7XCT8"/>
<reference evidence="5 6" key="1">
    <citation type="submission" date="2015-12" db="EMBL/GenBank/DDBJ databases">
        <title>Draft genome sequence of Streptomyces silvensis ATCC 53525, a producer of novel hormone antagonists.</title>
        <authorList>
            <person name="Johnston C.W."/>
            <person name="Li Y."/>
            <person name="Magarvey N.A."/>
        </authorList>
    </citation>
    <scope>NUCLEOTIDE SEQUENCE [LARGE SCALE GENOMIC DNA]</scope>
    <source>
        <strain evidence="5 6">ATCC 53525</strain>
    </source>
</reference>
<name>A0A0W7XCT8_9ACTN</name>
<gene>
    <name evidence="5" type="ORF">AT728_40495</name>
</gene>
<dbReference type="PANTHER" id="PTHR44688:SF16">
    <property type="entry name" value="DNA-BINDING TRANSCRIPTIONAL ACTIVATOR DEVR_DOSR"/>
    <property type="match status" value="1"/>
</dbReference>